<dbReference type="RefSeq" id="WP_315726962.1">
    <property type="nucleotide sequence ID" value="NZ_JAVUPU010000006.1"/>
</dbReference>
<dbReference type="GO" id="GO:0016740">
    <property type="term" value="F:transferase activity"/>
    <property type="evidence" value="ECO:0007669"/>
    <property type="project" value="UniProtKB-KW"/>
</dbReference>
<gene>
    <name evidence="1" type="ORF">RQX22_12965</name>
</gene>
<proteinExistence type="predicted"/>
<keyword evidence="1" id="KW-0808">Transferase</keyword>
<dbReference type="Proteomes" id="UP001259572">
    <property type="component" value="Unassembled WGS sequence"/>
</dbReference>
<reference evidence="1 2" key="1">
    <citation type="submission" date="2023-05" db="EMBL/GenBank/DDBJ databases">
        <authorList>
            <person name="Guo Y."/>
        </authorList>
    </citation>
    <scope>NUCLEOTIDE SEQUENCE [LARGE SCALE GENOMIC DNA]</scope>
    <source>
        <strain evidence="1 2">GR2756</strain>
    </source>
</reference>
<dbReference type="Gene3D" id="3.10.450.620">
    <property type="entry name" value="JHP933, nucleotidyltransferase-like core domain"/>
    <property type="match status" value="1"/>
</dbReference>
<dbReference type="Pfam" id="PF08843">
    <property type="entry name" value="AbiEii"/>
    <property type="match status" value="1"/>
</dbReference>
<evidence type="ECO:0000313" key="1">
    <source>
        <dbReference type="EMBL" id="MDT9599865.1"/>
    </source>
</evidence>
<accession>A0ABU3Q8Y3</accession>
<evidence type="ECO:0000313" key="2">
    <source>
        <dbReference type="Proteomes" id="UP001259572"/>
    </source>
</evidence>
<name>A0ABU3Q8Y3_9SPHN</name>
<comment type="caution">
    <text evidence="1">The sequence shown here is derived from an EMBL/GenBank/DDBJ whole genome shotgun (WGS) entry which is preliminary data.</text>
</comment>
<dbReference type="EMBL" id="JAVUPU010000006">
    <property type="protein sequence ID" value="MDT9599865.1"/>
    <property type="molecule type" value="Genomic_DNA"/>
</dbReference>
<dbReference type="InterPro" id="IPR014942">
    <property type="entry name" value="AbiEii"/>
</dbReference>
<organism evidence="1 2">
    <name type="scientific">Sphingosinicella rhizophila</name>
    <dbReference type="NCBI Taxonomy" id="3050082"/>
    <lineage>
        <taxon>Bacteria</taxon>
        <taxon>Pseudomonadati</taxon>
        <taxon>Pseudomonadota</taxon>
        <taxon>Alphaproteobacteria</taxon>
        <taxon>Sphingomonadales</taxon>
        <taxon>Sphingosinicellaceae</taxon>
        <taxon>Sphingosinicella</taxon>
    </lineage>
</organism>
<protein>
    <submittedName>
        <fullName evidence="1">Nucleotidyl transferase AbiEii/AbiGii toxin family protein</fullName>
    </submittedName>
</protein>
<keyword evidence="2" id="KW-1185">Reference proteome</keyword>
<sequence length="344" mass="37928">MADDWLRLTEEDRREVLNVAASASGRPPHLLEKDVWVVWTLNALFGAPIGERLVFKGGTSLSKVYGAIRRFSEDIDLTYDIRRLAPDLVGETGDALPATRSEEKRWSSAVRARLPAWVKAEALPLVAQRLEEDKVPARAVAEKDKIFIEYEALTSGSGYVAPRVMLEFGARSTGEPSDPHEVGCDAAPFVESVVFPTARPRVMRAERTFWEKATAVHVFCSEGPLRGDRFARHWHDLARLDEVGFADKALADRSLADAVAAHKSWFFAEKDGDRQTIDYRAAVSGGLRLVPDGASRDALAEDYAKMVEDGLLLDEAEPFDDLMARMEALQDRANAAAAASADES</sequence>